<dbReference type="InterPro" id="IPR006363">
    <property type="entry name" value="Cbl_synth_CobJ/CibH_dom"/>
</dbReference>
<dbReference type="Gene3D" id="3.30.950.10">
    <property type="entry name" value="Methyltransferase, Cobalt-precorrin-4 Transmethylase, Domain 2"/>
    <property type="match status" value="1"/>
</dbReference>
<evidence type="ECO:0000256" key="4">
    <source>
        <dbReference type="ARBA" id="ARBA00022679"/>
    </source>
</evidence>
<evidence type="ECO:0000313" key="7">
    <source>
        <dbReference type="EMBL" id="KXI10325.1"/>
    </source>
</evidence>
<keyword evidence="4 7" id="KW-0808">Transferase</keyword>
<dbReference type="GO" id="GO:0008168">
    <property type="term" value="F:methyltransferase activity"/>
    <property type="evidence" value="ECO:0007669"/>
    <property type="project" value="UniProtKB-KW"/>
</dbReference>
<organism evidence="7 8">
    <name type="scientific">Peptostreptococcus anaerobius</name>
    <dbReference type="NCBI Taxonomy" id="1261"/>
    <lineage>
        <taxon>Bacteria</taxon>
        <taxon>Bacillati</taxon>
        <taxon>Bacillota</taxon>
        <taxon>Clostridia</taxon>
        <taxon>Peptostreptococcales</taxon>
        <taxon>Peptostreptococcaceae</taxon>
        <taxon>Peptostreptococcus</taxon>
    </lineage>
</organism>
<sequence length="241" mass="26957">MIYVVGIGPGKKDHMTLEAIEVIKRCDIIVGYKTYIDLIRDLVADKIVVENGMRQEIDRSRAALDLSKKGHIVAMISGGDSGVYGMAGIVYELNTKEEWGQEIRIVQGVTSSISAAAELGAPLMNDFCHISLSDLMTPMDHILKRLELAAQGDFVICLYNPKSKGRPDHLRRAFEVMARYKSSHTPVGIVKNAGRDNMEKYVMTFENMDYDICDMSTMVIIGNKESYIENDSIITPRGYRI</sequence>
<evidence type="ECO:0000256" key="2">
    <source>
        <dbReference type="ARBA" id="ARBA00022573"/>
    </source>
</evidence>
<dbReference type="InterPro" id="IPR014777">
    <property type="entry name" value="4pyrrole_Mease_sub1"/>
</dbReference>
<dbReference type="UniPathway" id="UPA00148"/>
<evidence type="ECO:0000256" key="3">
    <source>
        <dbReference type="ARBA" id="ARBA00022603"/>
    </source>
</evidence>
<evidence type="ECO:0000256" key="5">
    <source>
        <dbReference type="ARBA" id="ARBA00022691"/>
    </source>
</evidence>
<keyword evidence="2" id="KW-0169">Cobalamin biosynthesis</keyword>
<dbReference type="STRING" id="1261.HMPREF3195_01911"/>
<dbReference type="EMBL" id="LSQZ01000099">
    <property type="protein sequence ID" value="KXI10325.1"/>
    <property type="molecule type" value="Genomic_DNA"/>
</dbReference>
<accession>A0A135YLN9</accession>
<dbReference type="CDD" id="cd11646">
    <property type="entry name" value="Precorrin_3B_C17_MT"/>
    <property type="match status" value="1"/>
</dbReference>
<gene>
    <name evidence="7" type="ORF">HMPREF3195_01911</name>
</gene>
<keyword evidence="5" id="KW-0949">S-adenosyl-L-methionine</keyword>
<dbReference type="RefSeq" id="WP_061102064.1">
    <property type="nucleotide sequence ID" value="NZ_CP096607.1"/>
</dbReference>
<feature type="domain" description="Tetrapyrrole methylase" evidence="6">
    <location>
        <begin position="1"/>
        <end position="206"/>
    </location>
</feature>
<dbReference type="PANTHER" id="PTHR47036:SF1">
    <property type="entry name" value="COBALT-FACTOR III C(17)-METHYLTRANSFERASE-RELATED"/>
    <property type="match status" value="1"/>
</dbReference>
<dbReference type="InterPro" id="IPR035996">
    <property type="entry name" value="4pyrrol_Methylase_sf"/>
</dbReference>
<dbReference type="Proteomes" id="UP000070326">
    <property type="component" value="Unassembled WGS sequence"/>
</dbReference>
<reference evidence="7 8" key="1">
    <citation type="submission" date="2016-02" db="EMBL/GenBank/DDBJ databases">
        <authorList>
            <person name="Wen L."/>
            <person name="He K."/>
            <person name="Yang H."/>
        </authorList>
    </citation>
    <scope>NUCLEOTIDE SEQUENCE [LARGE SCALE GENOMIC DNA]</scope>
    <source>
        <strain evidence="7 8">MJR8628A</strain>
    </source>
</reference>
<dbReference type="NCBIfam" id="TIGR01466">
    <property type="entry name" value="cobJ_cbiH"/>
    <property type="match status" value="1"/>
</dbReference>
<evidence type="ECO:0000313" key="8">
    <source>
        <dbReference type="Proteomes" id="UP000070326"/>
    </source>
</evidence>
<dbReference type="InterPro" id="IPR000878">
    <property type="entry name" value="4pyrrol_Mease"/>
</dbReference>
<proteinExistence type="predicted"/>
<dbReference type="GO" id="GO:0009236">
    <property type="term" value="P:cobalamin biosynthetic process"/>
    <property type="evidence" value="ECO:0007669"/>
    <property type="project" value="UniProtKB-UniPathway"/>
</dbReference>
<evidence type="ECO:0000259" key="6">
    <source>
        <dbReference type="Pfam" id="PF00590"/>
    </source>
</evidence>
<dbReference type="InterPro" id="IPR051810">
    <property type="entry name" value="Precorrin_MeTrfase"/>
</dbReference>
<comment type="caution">
    <text evidence="7">The sequence shown here is derived from an EMBL/GenBank/DDBJ whole genome shotgun (WGS) entry which is preliminary data.</text>
</comment>
<evidence type="ECO:0000256" key="1">
    <source>
        <dbReference type="ARBA" id="ARBA00004953"/>
    </source>
</evidence>
<dbReference type="AlphaFoldDB" id="A0A135YLN9"/>
<comment type="pathway">
    <text evidence="1">Cofactor biosynthesis; adenosylcobalamin biosynthesis.</text>
</comment>
<dbReference type="GO" id="GO:0032259">
    <property type="term" value="P:methylation"/>
    <property type="evidence" value="ECO:0007669"/>
    <property type="project" value="UniProtKB-KW"/>
</dbReference>
<dbReference type="PANTHER" id="PTHR47036">
    <property type="entry name" value="COBALT-FACTOR III C(17)-METHYLTRANSFERASE-RELATED"/>
    <property type="match status" value="1"/>
</dbReference>
<dbReference type="PATRIC" id="fig|1261.5.peg.1922"/>
<dbReference type="SUPFAM" id="SSF53790">
    <property type="entry name" value="Tetrapyrrole methylase"/>
    <property type="match status" value="1"/>
</dbReference>
<dbReference type="eggNOG" id="COG1010">
    <property type="taxonomic scope" value="Bacteria"/>
</dbReference>
<dbReference type="Pfam" id="PF00590">
    <property type="entry name" value="TP_methylase"/>
    <property type="match status" value="1"/>
</dbReference>
<dbReference type="InterPro" id="IPR014776">
    <property type="entry name" value="4pyrrole_Mease_sub2"/>
</dbReference>
<keyword evidence="3 7" id="KW-0489">Methyltransferase</keyword>
<protein>
    <submittedName>
        <fullName evidence="7">Precorrin-3B C(17)-methyltransferase</fullName>
    </submittedName>
</protein>
<dbReference type="Gene3D" id="3.40.1010.10">
    <property type="entry name" value="Cobalt-precorrin-4 Transmethylase, Domain 1"/>
    <property type="match status" value="1"/>
</dbReference>
<name>A0A135YLN9_9FIRM</name>